<feature type="coiled-coil region" evidence="11">
    <location>
        <begin position="96"/>
        <end position="123"/>
    </location>
</feature>
<dbReference type="InterPro" id="IPR004181">
    <property type="entry name" value="Znf_MIZ"/>
</dbReference>
<feature type="region of interest" description="Disordered" evidence="12">
    <location>
        <begin position="375"/>
        <end position="427"/>
    </location>
</feature>
<feature type="compositionally biased region" description="Pro residues" evidence="12">
    <location>
        <begin position="26"/>
        <end position="35"/>
    </location>
</feature>
<evidence type="ECO:0000256" key="5">
    <source>
        <dbReference type="ARBA" id="ARBA00022723"/>
    </source>
</evidence>
<proteinExistence type="inferred from homology"/>
<evidence type="ECO:0000256" key="11">
    <source>
        <dbReference type="SAM" id="Coils"/>
    </source>
</evidence>
<dbReference type="GO" id="GO:0016925">
    <property type="term" value="P:protein sumoylation"/>
    <property type="evidence" value="ECO:0007669"/>
    <property type="project" value="TreeGrafter"/>
</dbReference>
<name>A0AAJ0GP10_9PEZI</name>
<dbReference type="PROSITE" id="PS51044">
    <property type="entry name" value="ZF_SP_RING"/>
    <property type="match status" value="1"/>
</dbReference>
<keyword evidence="4" id="KW-0808">Transferase</keyword>
<gene>
    <name evidence="14" type="ORF">B0T15DRAFT_496057</name>
</gene>
<organism evidence="14 15">
    <name type="scientific">Chaetomium strumarium</name>
    <dbReference type="NCBI Taxonomy" id="1170767"/>
    <lineage>
        <taxon>Eukaryota</taxon>
        <taxon>Fungi</taxon>
        <taxon>Dikarya</taxon>
        <taxon>Ascomycota</taxon>
        <taxon>Pezizomycotina</taxon>
        <taxon>Sordariomycetes</taxon>
        <taxon>Sordariomycetidae</taxon>
        <taxon>Sordariales</taxon>
        <taxon>Chaetomiaceae</taxon>
        <taxon>Chaetomium</taxon>
    </lineage>
</organism>
<feature type="compositionally biased region" description="Basic residues" evidence="12">
    <location>
        <begin position="170"/>
        <end position="180"/>
    </location>
</feature>
<feature type="region of interest" description="Disordered" evidence="12">
    <location>
        <begin position="1"/>
        <end position="39"/>
    </location>
</feature>
<dbReference type="GO" id="GO:0000724">
    <property type="term" value="P:double-strand break repair via homologous recombination"/>
    <property type="evidence" value="ECO:0007669"/>
    <property type="project" value="InterPro"/>
</dbReference>
<sequence length="427" mass="48432">MPRLLQRTRRPEAGAGHSTTDDAPLELPPYEPPSHPMDDKLKQKLASMYSSRETDSSRRQYEKHLSKSNALLFESVGSINEILFRRRQTLARKAAKRKDNEDKDESERTLEEYVAQLDAIITELTDSSEAALRSVIDYRAELEDQQVVLDKVVEGLDAQQPRPEPEAAKPRPKRAGKRRVAGSDGEDDEEGSDAEAAEEEDEAMEAEEERKPDVAPLVGVKELLEAARQAKMDEYEALSAYQRYAVNNDYIAFKNNWHSALHQDNGKVLPDASKWFGKDGRPRMTVEDAADEDDELVVEREILDLKCPLSLQRFKEPYSNHQCKHTFEKDAIMQFIRDNGGTAKCPVCSKDLRLKDLYLDEVILRKVRRAEEAARRGLDDTSDIEPEEDGDSSLVVGKSANVGKSSKVKNEKDRIRRGMEDIDEDED</sequence>
<evidence type="ECO:0000256" key="7">
    <source>
        <dbReference type="ARBA" id="ARBA00022786"/>
    </source>
</evidence>
<evidence type="ECO:0000256" key="10">
    <source>
        <dbReference type="PROSITE-ProRule" id="PRU00452"/>
    </source>
</evidence>
<dbReference type="PANTHER" id="PTHR21330:SF1">
    <property type="entry name" value="E3 SUMO-PROTEIN LIGASE NSE2"/>
    <property type="match status" value="1"/>
</dbReference>
<dbReference type="Pfam" id="PF11789">
    <property type="entry name" value="zf-Nse"/>
    <property type="match status" value="1"/>
</dbReference>
<comment type="subcellular location">
    <subcellularLocation>
        <location evidence="1">Nucleus</location>
    </subcellularLocation>
</comment>
<comment type="pathway">
    <text evidence="2">Protein modification; protein sumoylation.</text>
</comment>
<evidence type="ECO:0000256" key="9">
    <source>
        <dbReference type="ARBA" id="ARBA00023242"/>
    </source>
</evidence>
<dbReference type="PANTHER" id="PTHR21330">
    <property type="entry name" value="E3 SUMO-PROTEIN LIGASE NSE2"/>
    <property type="match status" value="1"/>
</dbReference>
<dbReference type="GO" id="GO:0030915">
    <property type="term" value="C:Smc5-Smc6 complex"/>
    <property type="evidence" value="ECO:0007669"/>
    <property type="project" value="InterPro"/>
</dbReference>
<dbReference type="Gene3D" id="3.30.40.10">
    <property type="entry name" value="Zinc/RING finger domain, C3HC4 (zinc finger)"/>
    <property type="match status" value="1"/>
</dbReference>
<keyword evidence="15" id="KW-1185">Reference proteome</keyword>
<comment type="similarity">
    <text evidence="3">Belongs to the NSE2 family.</text>
</comment>
<evidence type="ECO:0000256" key="6">
    <source>
        <dbReference type="ARBA" id="ARBA00022771"/>
    </source>
</evidence>
<keyword evidence="7" id="KW-0833">Ubl conjugation pathway</keyword>
<feature type="compositionally biased region" description="Acidic residues" evidence="12">
    <location>
        <begin position="380"/>
        <end position="391"/>
    </location>
</feature>
<evidence type="ECO:0000259" key="13">
    <source>
        <dbReference type="PROSITE" id="PS51044"/>
    </source>
</evidence>
<dbReference type="GO" id="GO:0008270">
    <property type="term" value="F:zinc ion binding"/>
    <property type="evidence" value="ECO:0007669"/>
    <property type="project" value="UniProtKB-KW"/>
</dbReference>
<dbReference type="InterPro" id="IPR013083">
    <property type="entry name" value="Znf_RING/FYVE/PHD"/>
</dbReference>
<evidence type="ECO:0000256" key="3">
    <source>
        <dbReference type="ARBA" id="ARBA00008212"/>
    </source>
</evidence>
<feature type="domain" description="SP-RING-type" evidence="13">
    <location>
        <begin position="292"/>
        <end position="372"/>
    </location>
</feature>
<evidence type="ECO:0000256" key="8">
    <source>
        <dbReference type="ARBA" id="ARBA00022833"/>
    </source>
</evidence>
<accession>A0AAJ0GP10</accession>
<dbReference type="GO" id="GO:0005634">
    <property type="term" value="C:nucleus"/>
    <property type="evidence" value="ECO:0007669"/>
    <property type="project" value="UniProtKB-SubCell"/>
</dbReference>
<dbReference type="InterPro" id="IPR026846">
    <property type="entry name" value="Nse2(Mms21)"/>
</dbReference>
<feature type="region of interest" description="Disordered" evidence="12">
    <location>
        <begin position="155"/>
        <end position="214"/>
    </location>
</feature>
<comment type="caution">
    <text evidence="14">The sequence shown here is derived from an EMBL/GenBank/DDBJ whole genome shotgun (WGS) entry which is preliminary data.</text>
</comment>
<dbReference type="GeneID" id="87885981"/>
<keyword evidence="5" id="KW-0479">Metal-binding</keyword>
<feature type="compositionally biased region" description="Basic and acidic residues" evidence="12">
    <location>
        <begin position="408"/>
        <end position="420"/>
    </location>
</feature>
<reference evidence="14" key="1">
    <citation type="journal article" date="2023" name="Mol. Phylogenet. Evol.">
        <title>Genome-scale phylogeny and comparative genomics of the fungal order Sordariales.</title>
        <authorList>
            <person name="Hensen N."/>
            <person name="Bonometti L."/>
            <person name="Westerberg I."/>
            <person name="Brannstrom I.O."/>
            <person name="Guillou S."/>
            <person name="Cros-Aarteil S."/>
            <person name="Calhoun S."/>
            <person name="Haridas S."/>
            <person name="Kuo A."/>
            <person name="Mondo S."/>
            <person name="Pangilinan J."/>
            <person name="Riley R."/>
            <person name="LaButti K."/>
            <person name="Andreopoulos B."/>
            <person name="Lipzen A."/>
            <person name="Chen C."/>
            <person name="Yan M."/>
            <person name="Daum C."/>
            <person name="Ng V."/>
            <person name="Clum A."/>
            <person name="Steindorff A."/>
            <person name="Ohm R.A."/>
            <person name="Martin F."/>
            <person name="Silar P."/>
            <person name="Natvig D.O."/>
            <person name="Lalanne C."/>
            <person name="Gautier V."/>
            <person name="Ament-Velasquez S.L."/>
            <person name="Kruys A."/>
            <person name="Hutchinson M.I."/>
            <person name="Powell A.J."/>
            <person name="Barry K."/>
            <person name="Miller A.N."/>
            <person name="Grigoriev I.V."/>
            <person name="Debuchy R."/>
            <person name="Gladieux P."/>
            <person name="Hiltunen Thoren M."/>
            <person name="Johannesson H."/>
        </authorList>
    </citation>
    <scope>NUCLEOTIDE SEQUENCE</scope>
    <source>
        <strain evidence="14">CBS 333.67</strain>
    </source>
</reference>
<dbReference type="EMBL" id="JAUDZG010000006">
    <property type="protein sequence ID" value="KAK3303508.1"/>
    <property type="molecule type" value="Genomic_DNA"/>
</dbReference>
<protein>
    <submittedName>
        <fullName evidence="14">Zinc-finger of the MIZ type in Nse subunit-domain-containing protein</fullName>
    </submittedName>
</protein>
<dbReference type="CDD" id="cd16651">
    <property type="entry name" value="SPL-RING_NSE2"/>
    <property type="match status" value="1"/>
</dbReference>
<dbReference type="AlphaFoldDB" id="A0AAJ0GP10"/>
<evidence type="ECO:0000313" key="14">
    <source>
        <dbReference type="EMBL" id="KAK3303508.1"/>
    </source>
</evidence>
<reference evidence="14" key="2">
    <citation type="submission" date="2023-06" db="EMBL/GenBank/DDBJ databases">
        <authorList>
            <consortium name="Lawrence Berkeley National Laboratory"/>
            <person name="Mondo S.J."/>
            <person name="Hensen N."/>
            <person name="Bonometti L."/>
            <person name="Westerberg I."/>
            <person name="Brannstrom I.O."/>
            <person name="Guillou S."/>
            <person name="Cros-Aarteil S."/>
            <person name="Calhoun S."/>
            <person name="Haridas S."/>
            <person name="Kuo A."/>
            <person name="Pangilinan J."/>
            <person name="Riley R."/>
            <person name="Labutti K."/>
            <person name="Andreopoulos B."/>
            <person name="Lipzen A."/>
            <person name="Chen C."/>
            <person name="Yanf M."/>
            <person name="Daum C."/>
            <person name="Ng V."/>
            <person name="Clum A."/>
            <person name="Steindorff A."/>
            <person name="Ohm R."/>
            <person name="Martin F."/>
            <person name="Silar P."/>
            <person name="Natvig D."/>
            <person name="Lalanne C."/>
            <person name="Gautier V."/>
            <person name="Ament-Velasquez S.L."/>
            <person name="Kruys A."/>
            <person name="Hutchinson M.I."/>
            <person name="Powell A.J."/>
            <person name="Barry K."/>
            <person name="Miller A.N."/>
            <person name="Grigoriev I.V."/>
            <person name="Debuchy R."/>
            <person name="Gladieux P."/>
            <person name="Thoren M.H."/>
            <person name="Johannesson H."/>
        </authorList>
    </citation>
    <scope>NUCLEOTIDE SEQUENCE</scope>
    <source>
        <strain evidence="14">CBS 333.67</strain>
    </source>
</reference>
<evidence type="ECO:0000256" key="2">
    <source>
        <dbReference type="ARBA" id="ARBA00004718"/>
    </source>
</evidence>
<dbReference type="RefSeq" id="XP_062719288.1">
    <property type="nucleotide sequence ID" value="XM_062867152.1"/>
</dbReference>
<keyword evidence="9" id="KW-0539">Nucleus</keyword>
<dbReference type="GO" id="GO:0061665">
    <property type="term" value="F:SUMO ligase activity"/>
    <property type="evidence" value="ECO:0007669"/>
    <property type="project" value="TreeGrafter"/>
</dbReference>
<keyword evidence="6 10" id="KW-0863">Zinc-finger</keyword>
<keyword evidence="8" id="KW-0862">Zinc</keyword>
<evidence type="ECO:0000256" key="12">
    <source>
        <dbReference type="SAM" id="MobiDB-lite"/>
    </source>
</evidence>
<evidence type="ECO:0000313" key="15">
    <source>
        <dbReference type="Proteomes" id="UP001273166"/>
    </source>
</evidence>
<dbReference type="SUPFAM" id="SSF57850">
    <property type="entry name" value="RING/U-box"/>
    <property type="match status" value="1"/>
</dbReference>
<keyword evidence="11" id="KW-0175">Coiled coil</keyword>
<dbReference type="Proteomes" id="UP001273166">
    <property type="component" value="Unassembled WGS sequence"/>
</dbReference>
<evidence type="ECO:0000256" key="4">
    <source>
        <dbReference type="ARBA" id="ARBA00022679"/>
    </source>
</evidence>
<feature type="compositionally biased region" description="Acidic residues" evidence="12">
    <location>
        <begin position="184"/>
        <end position="207"/>
    </location>
</feature>
<evidence type="ECO:0000256" key="1">
    <source>
        <dbReference type="ARBA" id="ARBA00004123"/>
    </source>
</evidence>